<organism evidence="2 3">
    <name type="scientific">Nyssa sinensis</name>
    <dbReference type="NCBI Taxonomy" id="561372"/>
    <lineage>
        <taxon>Eukaryota</taxon>
        <taxon>Viridiplantae</taxon>
        <taxon>Streptophyta</taxon>
        <taxon>Embryophyta</taxon>
        <taxon>Tracheophyta</taxon>
        <taxon>Spermatophyta</taxon>
        <taxon>Magnoliopsida</taxon>
        <taxon>eudicotyledons</taxon>
        <taxon>Gunneridae</taxon>
        <taxon>Pentapetalae</taxon>
        <taxon>asterids</taxon>
        <taxon>Cornales</taxon>
        <taxon>Nyssaceae</taxon>
        <taxon>Nyssa</taxon>
    </lineage>
</organism>
<sequence length="114" mass="11910">MEVMRLGVRLGLWVDLMVGLGRSEVMVVVRGGGDGGAMGSAMEMCGGAMVAMEVMGESAVVRKMMDDDGDDDGCCGAVDGRWLAGVDGAIVMGLWRRLAVMAGDDRAVLIGVLW</sequence>
<evidence type="ECO:0000313" key="3">
    <source>
        <dbReference type="Proteomes" id="UP000325577"/>
    </source>
</evidence>
<evidence type="ECO:0000256" key="1">
    <source>
        <dbReference type="SAM" id="SignalP"/>
    </source>
</evidence>
<protein>
    <submittedName>
        <fullName evidence="2">Uncharacterized protein</fullName>
    </submittedName>
</protein>
<proteinExistence type="predicted"/>
<name>A0A5J5B9G4_9ASTE</name>
<feature type="chain" id="PRO_5023886959" evidence="1">
    <location>
        <begin position="24"/>
        <end position="114"/>
    </location>
</feature>
<accession>A0A5J5B9G4</accession>
<evidence type="ECO:0000313" key="2">
    <source>
        <dbReference type="EMBL" id="KAA8538582.1"/>
    </source>
</evidence>
<dbReference type="Proteomes" id="UP000325577">
    <property type="component" value="Linkage Group LG15"/>
</dbReference>
<keyword evidence="1" id="KW-0732">Signal</keyword>
<gene>
    <name evidence="2" type="ORF">F0562_028224</name>
</gene>
<keyword evidence="3" id="KW-1185">Reference proteome</keyword>
<reference evidence="2 3" key="1">
    <citation type="submission" date="2019-09" db="EMBL/GenBank/DDBJ databases">
        <title>A chromosome-level genome assembly of the Chinese tupelo Nyssa sinensis.</title>
        <authorList>
            <person name="Yang X."/>
            <person name="Kang M."/>
            <person name="Yang Y."/>
            <person name="Xiong H."/>
            <person name="Wang M."/>
            <person name="Zhang Z."/>
            <person name="Wang Z."/>
            <person name="Wu H."/>
            <person name="Ma T."/>
            <person name="Liu J."/>
            <person name="Xi Z."/>
        </authorList>
    </citation>
    <scope>NUCLEOTIDE SEQUENCE [LARGE SCALE GENOMIC DNA]</scope>
    <source>
        <strain evidence="2">J267</strain>
        <tissue evidence="2">Leaf</tissue>
    </source>
</reference>
<feature type="signal peptide" evidence="1">
    <location>
        <begin position="1"/>
        <end position="23"/>
    </location>
</feature>
<dbReference type="EMBL" id="CM018038">
    <property type="protein sequence ID" value="KAA8538582.1"/>
    <property type="molecule type" value="Genomic_DNA"/>
</dbReference>
<dbReference type="AlphaFoldDB" id="A0A5J5B9G4"/>